<evidence type="ECO:0000256" key="4">
    <source>
        <dbReference type="ARBA" id="ARBA00022692"/>
    </source>
</evidence>
<protein>
    <submittedName>
        <fullName evidence="7">Uncharacterized protein</fullName>
    </submittedName>
</protein>
<comment type="caution">
    <text evidence="7">The sequence shown here is derived from an EMBL/GenBank/DDBJ whole genome shotgun (WGS) entry which is preliminary data.</text>
</comment>
<name>A0A445CW35_ARAHY</name>
<evidence type="ECO:0000256" key="6">
    <source>
        <dbReference type="ARBA" id="ARBA00023136"/>
    </source>
</evidence>
<evidence type="ECO:0000256" key="3">
    <source>
        <dbReference type="ARBA" id="ARBA00022679"/>
    </source>
</evidence>
<reference evidence="7 8" key="1">
    <citation type="submission" date="2019-01" db="EMBL/GenBank/DDBJ databases">
        <title>Sequencing of cultivated peanut Arachis hypogaea provides insights into genome evolution and oil improvement.</title>
        <authorList>
            <person name="Chen X."/>
        </authorList>
    </citation>
    <scope>NUCLEOTIDE SEQUENCE [LARGE SCALE GENOMIC DNA]</scope>
    <source>
        <strain evidence="8">cv. Fuhuasheng</strain>
        <tissue evidence="7">Leaves</tissue>
    </source>
</reference>
<dbReference type="STRING" id="3818.A0A445CW35"/>
<evidence type="ECO:0000313" key="8">
    <source>
        <dbReference type="Proteomes" id="UP000289738"/>
    </source>
</evidence>
<keyword evidence="6" id="KW-0472">Membrane</keyword>
<keyword evidence="2" id="KW-0328">Glycosyltransferase</keyword>
<sequence length="106" mass="11555">MAGLIIFGLLVVHQHIFLLCSKVLSKSLQALIQTSPSLQRTCSNGHHFSSLQTVLIVNLVGIVAGVSYAINSGYQSWVYPFLKGLLGRQNRTPTIVIVWPVLLLVG</sequence>
<dbReference type="GO" id="GO:0030244">
    <property type="term" value="P:cellulose biosynthetic process"/>
    <property type="evidence" value="ECO:0007669"/>
    <property type="project" value="InterPro"/>
</dbReference>
<dbReference type="Proteomes" id="UP000289738">
    <property type="component" value="Chromosome A06"/>
</dbReference>
<dbReference type="InterPro" id="IPR005150">
    <property type="entry name" value="Cellulose_synth"/>
</dbReference>
<organism evidence="7 8">
    <name type="scientific">Arachis hypogaea</name>
    <name type="common">Peanut</name>
    <dbReference type="NCBI Taxonomy" id="3818"/>
    <lineage>
        <taxon>Eukaryota</taxon>
        <taxon>Viridiplantae</taxon>
        <taxon>Streptophyta</taxon>
        <taxon>Embryophyta</taxon>
        <taxon>Tracheophyta</taxon>
        <taxon>Spermatophyta</taxon>
        <taxon>Magnoliopsida</taxon>
        <taxon>eudicotyledons</taxon>
        <taxon>Gunneridae</taxon>
        <taxon>Pentapetalae</taxon>
        <taxon>rosids</taxon>
        <taxon>fabids</taxon>
        <taxon>Fabales</taxon>
        <taxon>Fabaceae</taxon>
        <taxon>Papilionoideae</taxon>
        <taxon>50 kb inversion clade</taxon>
        <taxon>dalbergioids sensu lato</taxon>
        <taxon>Dalbergieae</taxon>
        <taxon>Pterocarpus clade</taxon>
        <taxon>Arachis</taxon>
    </lineage>
</organism>
<dbReference type="GO" id="GO:0016020">
    <property type="term" value="C:membrane"/>
    <property type="evidence" value="ECO:0007669"/>
    <property type="project" value="InterPro"/>
</dbReference>
<gene>
    <name evidence="7" type="ORF">Ahy_A06g030396</name>
</gene>
<evidence type="ECO:0000256" key="5">
    <source>
        <dbReference type="ARBA" id="ARBA00022989"/>
    </source>
</evidence>
<dbReference type="AlphaFoldDB" id="A0A445CW35"/>
<dbReference type="EMBL" id="SDMP01000006">
    <property type="protein sequence ID" value="RYR55150.1"/>
    <property type="molecule type" value="Genomic_DNA"/>
</dbReference>
<accession>A0A445CW35</accession>
<comment type="subcellular location">
    <subcellularLocation>
        <location evidence="1">Endomembrane system</location>
    </subcellularLocation>
</comment>
<keyword evidence="8" id="KW-1185">Reference proteome</keyword>
<keyword evidence="5" id="KW-1133">Transmembrane helix</keyword>
<proteinExistence type="predicted"/>
<dbReference type="GO" id="GO:0016760">
    <property type="term" value="F:cellulose synthase (UDP-forming) activity"/>
    <property type="evidence" value="ECO:0007669"/>
    <property type="project" value="InterPro"/>
</dbReference>
<dbReference type="GO" id="GO:0012505">
    <property type="term" value="C:endomembrane system"/>
    <property type="evidence" value="ECO:0007669"/>
    <property type="project" value="UniProtKB-SubCell"/>
</dbReference>
<evidence type="ECO:0000256" key="1">
    <source>
        <dbReference type="ARBA" id="ARBA00004308"/>
    </source>
</evidence>
<keyword evidence="3" id="KW-0808">Transferase</keyword>
<evidence type="ECO:0000313" key="7">
    <source>
        <dbReference type="EMBL" id="RYR55150.1"/>
    </source>
</evidence>
<evidence type="ECO:0000256" key="2">
    <source>
        <dbReference type="ARBA" id="ARBA00022676"/>
    </source>
</evidence>
<keyword evidence="4" id="KW-0812">Transmembrane</keyword>
<dbReference type="Pfam" id="PF03552">
    <property type="entry name" value="Cellulose_synt"/>
    <property type="match status" value="1"/>
</dbReference>